<keyword evidence="3" id="KW-0342">GTP-binding</keyword>
<feature type="region of interest" description="Disordered" evidence="4">
    <location>
        <begin position="1"/>
        <end position="25"/>
    </location>
</feature>
<evidence type="ECO:0000256" key="1">
    <source>
        <dbReference type="ARBA" id="ARBA00008535"/>
    </source>
</evidence>
<dbReference type="InterPro" id="IPR027417">
    <property type="entry name" value="P-loop_NTPase"/>
</dbReference>
<name>A0A8B9T7J8_ANAPL</name>
<reference evidence="6" key="2">
    <citation type="submission" date="2025-08" db="UniProtKB">
        <authorList>
            <consortium name="Ensembl"/>
        </authorList>
    </citation>
    <scope>IDENTIFICATION</scope>
</reference>
<dbReference type="InterPro" id="IPR045058">
    <property type="entry name" value="GIMA/IAN/Toc"/>
</dbReference>
<protein>
    <recommendedName>
        <fullName evidence="5">AIG1-type G domain-containing protein</fullName>
    </recommendedName>
</protein>
<accession>A0A8B9T7J8</accession>
<dbReference type="Gene3D" id="3.40.50.300">
    <property type="entry name" value="P-loop containing nucleotide triphosphate hydrolases"/>
    <property type="match status" value="2"/>
</dbReference>
<reference evidence="6" key="1">
    <citation type="submission" date="2019-08" db="EMBL/GenBank/DDBJ databases">
        <title>Three high-quality genomes provides insights into domestication of ducks.</title>
        <authorList>
            <person name="Hou Z.C."/>
            <person name="Zhu F."/>
            <person name="Yin Z.T."/>
            <person name="Zhang F."/>
        </authorList>
    </citation>
    <scope>NUCLEOTIDE SEQUENCE [LARGE SCALE GENOMIC DNA]</scope>
</reference>
<evidence type="ECO:0000313" key="7">
    <source>
        <dbReference type="Proteomes" id="UP000694400"/>
    </source>
</evidence>
<dbReference type="Pfam" id="PF04548">
    <property type="entry name" value="AIG1"/>
    <property type="match status" value="1"/>
</dbReference>
<comment type="similarity">
    <text evidence="1">Belongs to the TRAFAC class TrmE-Era-EngA-EngB-Septin-like GTPase superfamily. AIG1/Toc34/Toc159-like paraseptin GTPase family. IAN subfamily.</text>
</comment>
<evidence type="ECO:0000256" key="2">
    <source>
        <dbReference type="ARBA" id="ARBA00022741"/>
    </source>
</evidence>
<dbReference type="Ensembl" id="ENSAPLT00020017856.1">
    <property type="protein sequence ID" value="ENSAPLP00020016532.1"/>
    <property type="gene ID" value="ENSAPLG00020011910.1"/>
</dbReference>
<reference evidence="6" key="3">
    <citation type="submission" date="2025-09" db="UniProtKB">
        <authorList>
            <consortium name="Ensembl"/>
        </authorList>
    </citation>
    <scope>IDENTIFICATION</scope>
</reference>
<evidence type="ECO:0000313" key="6">
    <source>
        <dbReference type="Ensembl" id="ENSAPLP00020016532.1"/>
    </source>
</evidence>
<dbReference type="Proteomes" id="UP000694400">
    <property type="component" value="Chromosome 2"/>
</dbReference>
<dbReference type="PANTHER" id="PTHR10903">
    <property type="entry name" value="GTPASE, IMAP FAMILY MEMBER-RELATED"/>
    <property type="match status" value="1"/>
</dbReference>
<proteinExistence type="inferred from homology"/>
<dbReference type="InterPro" id="IPR006703">
    <property type="entry name" value="G_AIG1"/>
</dbReference>
<dbReference type="PANTHER" id="PTHR10903:SF182">
    <property type="entry name" value="GTPASE IMAP FAMILY MEMBER 4"/>
    <property type="match status" value="1"/>
</dbReference>
<evidence type="ECO:0000256" key="3">
    <source>
        <dbReference type="ARBA" id="ARBA00023134"/>
    </source>
</evidence>
<organism evidence="6 7">
    <name type="scientific">Anas platyrhynchos</name>
    <name type="common">Mallard</name>
    <name type="synonym">Anas boschas</name>
    <dbReference type="NCBI Taxonomy" id="8839"/>
    <lineage>
        <taxon>Eukaryota</taxon>
        <taxon>Metazoa</taxon>
        <taxon>Chordata</taxon>
        <taxon>Craniata</taxon>
        <taxon>Vertebrata</taxon>
        <taxon>Euteleostomi</taxon>
        <taxon>Archelosauria</taxon>
        <taxon>Archosauria</taxon>
        <taxon>Dinosauria</taxon>
        <taxon>Saurischia</taxon>
        <taxon>Theropoda</taxon>
        <taxon>Coelurosauria</taxon>
        <taxon>Aves</taxon>
        <taxon>Neognathae</taxon>
        <taxon>Galloanserae</taxon>
        <taxon>Anseriformes</taxon>
        <taxon>Anatidae</taxon>
        <taxon>Anatinae</taxon>
        <taxon>Anas</taxon>
    </lineage>
</organism>
<feature type="compositionally biased region" description="Polar residues" evidence="4">
    <location>
        <begin position="13"/>
        <end position="25"/>
    </location>
</feature>
<dbReference type="GO" id="GO:0005525">
    <property type="term" value="F:GTP binding"/>
    <property type="evidence" value="ECO:0007669"/>
    <property type="project" value="UniProtKB-KW"/>
</dbReference>
<sequence length="127" mass="13845">PSVFAAGAGCAPQSMQQTAPHTGQGTQEHMELRLVLVGKTGAGKSATGNTILGCGNRYCGFNNRAVGAERDHQVMELMGMVRCMVEVKKKKKKKKKEKEKSMAGQIKLYLYGIEVRQVSCEPVVFNQ</sequence>
<dbReference type="AlphaFoldDB" id="A0A8B9T7J8"/>
<feature type="domain" description="AIG1-type G" evidence="5">
    <location>
        <begin position="32"/>
        <end position="53"/>
    </location>
</feature>
<evidence type="ECO:0000259" key="5">
    <source>
        <dbReference type="Pfam" id="PF04548"/>
    </source>
</evidence>
<evidence type="ECO:0000256" key="4">
    <source>
        <dbReference type="SAM" id="MobiDB-lite"/>
    </source>
</evidence>
<keyword evidence="2" id="KW-0547">Nucleotide-binding</keyword>